<name>A0ACC6UTZ0_STRAO</name>
<proteinExistence type="predicted"/>
<gene>
    <name evidence="1" type="ORF">RKD21_005130</name>
</gene>
<organism evidence="1 2">
    <name type="scientific">Streptomyces albogriseolus</name>
    <dbReference type="NCBI Taxonomy" id="1887"/>
    <lineage>
        <taxon>Bacteria</taxon>
        <taxon>Bacillati</taxon>
        <taxon>Actinomycetota</taxon>
        <taxon>Actinomycetes</taxon>
        <taxon>Kitasatosporales</taxon>
        <taxon>Streptomycetaceae</taxon>
        <taxon>Streptomyces</taxon>
        <taxon>Streptomyces albogriseolus group</taxon>
    </lineage>
</organism>
<reference evidence="1" key="1">
    <citation type="submission" date="2024-07" db="EMBL/GenBank/DDBJ databases">
        <title>Genome sequencing of plant associated microbes to promote plant fitness in Sorghum bicolor and Oryza sativa.</title>
        <authorList>
            <person name="Coleman-Derr D."/>
        </authorList>
    </citation>
    <scope>NUCLEOTIDE SEQUENCE</scope>
    <source>
        <strain evidence="1">SAI-173</strain>
    </source>
</reference>
<dbReference type="Proteomes" id="UP001565447">
    <property type="component" value="Unassembled WGS sequence"/>
</dbReference>
<accession>A0ACC6UTZ0</accession>
<protein>
    <submittedName>
        <fullName evidence="1">Uncharacterized protein</fullName>
    </submittedName>
</protein>
<sequence>MSLRTITSAPVQATCPTQRSADFPGPAPAQLLEFVRRAAADADLVTALPLDIEGRTWARLQGPGGSEAWLIGRPPGTGTGRQLAEGIDRRRKLPPGASRTFGHHHVHEVLNESRTEHAVSVHAYRPPLSLTRRCSRTDSVLRLEQVERPEDWQ</sequence>
<evidence type="ECO:0000313" key="1">
    <source>
        <dbReference type="EMBL" id="MEY9814873.1"/>
    </source>
</evidence>
<evidence type="ECO:0000313" key="2">
    <source>
        <dbReference type="Proteomes" id="UP001565447"/>
    </source>
</evidence>
<keyword evidence="2" id="KW-1185">Reference proteome</keyword>
<dbReference type="EMBL" id="JBGCBD010000002">
    <property type="protein sequence ID" value="MEY9814873.1"/>
    <property type="molecule type" value="Genomic_DNA"/>
</dbReference>
<comment type="caution">
    <text evidence="1">The sequence shown here is derived from an EMBL/GenBank/DDBJ whole genome shotgun (WGS) entry which is preliminary data.</text>
</comment>